<feature type="repeat" description="TPR" evidence="3">
    <location>
        <begin position="211"/>
        <end position="244"/>
    </location>
</feature>
<keyword evidence="4" id="KW-0472">Membrane</keyword>
<dbReference type="SMART" id="SM00028">
    <property type="entry name" value="TPR"/>
    <property type="match status" value="3"/>
</dbReference>
<dbReference type="InterPro" id="IPR019734">
    <property type="entry name" value="TPR_rpt"/>
</dbReference>
<keyword evidence="4" id="KW-0812">Transmembrane</keyword>
<dbReference type="SUPFAM" id="SSF48452">
    <property type="entry name" value="TPR-like"/>
    <property type="match status" value="1"/>
</dbReference>
<dbReference type="Gene3D" id="1.25.40.10">
    <property type="entry name" value="Tetratricopeptide repeat domain"/>
    <property type="match status" value="1"/>
</dbReference>
<feature type="transmembrane region" description="Helical" evidence="4">
    <location>
        <begin position="66"/>
        <end position="90"/>
    </location>
</feature>
<dbReference type="AlphaFoldDB" id="A0A1F5YGQ3"/>
<evidence type="ECO:0000256" key="3">
    <source>
        <dbReference type="PROSITE-ProRule" id="PRU00339"/>
    </source>
</evidence>
<dbReference type="Pfam" id="PF13432">
    <property type="entry name" value="TPR_16"/>
    <property type="match status" value="2"/>
</dbReference>
<dbReference type="PROSITE" id="PS50005">
    <property type="entry name" value="TPR"/>
    <property type="match status" value="3"/>
</dbReference>
<evidence type="ECO:0000313" key="6">
    <source>
        <dbReference type="Proteomes" id="UP000176992"/>
    </source>
</evidence>
<keyword evidence="1" id="KW-0677">Repeat</keyword>
<keyword evidence="2 3" id="KW-0802">TPR repeat</keyword>
<proteinExistence type="predicted"/>
<dbReference type="PANTHER" id="PTHR44943:SF8">
    <property type="entry name" value="TPR REPEAT-CONTAINING PROTEIN MJ0263"/>
    <property type="match status" value="1"/>
</dbReference>
<gene>
    <name evidence="5" type="ORF">A2Z86_01530</name>
</gene>
<dbReference type="InterPro" id="IPR011990">
    <property type="entry name" value="TPR-like_helical_dom_sf"/>
</dbReference>
<reference evidence="5 6" key="1">
    <citation type="journal article" date="2016" name="Nat. Commun.">
        <title>Thousands of microbial genomes shed light on interconnected biogeochemical processes in an aquifer system.</title>
        <authorList>
            <person name="Anantharaman K."/>
            <person name="Brown C.T."/>
            <person name="Hug L.A."/>
            <person name="Sharon I."/>
            <person name="Castelle C.J."/>
            <person name="Probst A.J."/>
            <person name="Thomas B.C."/>
            <person name="Singh A."/>
            <person name="Wilkins M.J."/>
            <person name="Karaoz U."/>
            <person name="Brodie E.L."/>
            <person name="Williams K.H."/>
            <person name="Hubbard S.S."/>
            <person name="Banfield J.F."/>
        </authorList>
    </citation>
    <scope>NUCLEOTIDE SEQUENCE [LARGE SCALE GENOMIC DNA]</scope>
</reference>
<sequence>MSLTGSSAEGGGPPGLDQMKQGVRNLRLGFFGTLGLFCIFFCAIQLLYYLYGGLLGLPGVYRADRAWPWLTSGAWLFALALPAFFCWRFLRRQDARNFELLARQWDSWRWFDYGVDMFGTELEYSADQELSFARAAGLDPQDPYARNNLGSVLLSQGRIAEAIGFYQEAIRNNPDYYKAYSNLGAAYARQGDSERAVGLYRKALKLNPRDPYSHLNLGIALARLGKNTRAAEHLRQFLVLAPEHPRAREISDFLSGLGLRSGLSS</sequence>
<accession>A0A1F5YGQ3</accession>
<evidence type="ECO:0000256" key="4">
    <source>
        <dbReference type="SAM" id="Phobius"/>
    </source>
</evidence>
<dbReference type="EMBL" id="MFIV01000040">
    <property type="protein sequence ID" value="OGF99156.1"/>
    <property type="molecule type" value="Genomic_DNA"/>
</dbReference>
<evidence type="ECO:0000313" key="5">
    <source>
        <dbReference type="EMBL" id="OGF99156.1"/>
    </source>
</evidence>
<comment type="caution">
    <text evidence="5">The sequence shown here is derived from an EMBL/GenBank/DDBJ whole genome shotgun (WGS) entry which is preliminary data.</text>
</comment>
<dbReference type="PROSITE" id="PS50293">
    <property type="entry name" value="TPR_REGION"/>
    <property type="match status" value="2"/>
</dbReference>
<name>A0A1F5YGQ3_9BACT</name>
<feature type="repeat" description="TPR" evidence="3">
    <location>
        <begin position="177"/>
        <end position="210"/>
    </location>
</feature>
<protein>
    <submittedName>
        <fullName evidence="5">Uncharacterized protein</fullName>
    </submittedName>
</protein>
<dbReference type="PANTHER" id="PTHR44943">
    <property type="entry name" value="CELLULOSE SYNTHASE OPERON PROTEIN C"/>
    <property type="match status" value="1"/>
</dbReference>
<dbReference type="InterPro" id="IPR051685">
    <property type="entry name" value="Ycf3/AcsC/BcsC/TPR_MFPF"/>
</dbReference>
<evidence type="ECO:0000256" key="1">
    <source>
        <dbReference type="ARBA" id="ARBA00022737"/>
    </source>
</evidence>
<feature type="transmembrane region" description="Helical" evidence="4">
    <location>
        <begin position="28"/>
        <end position="51"/>
    </location>
</feature>
<keyword evidence="4" id="KW-1133">Transmembrane helix</keyword>
<feature type="repeat" description="TPR" evidence="3">
    <location>
        <begin position="143"/>
        <end position="176"/>
    </location>
</feature>
<organism evidence="5 6">
    <name type="scientific">Candidatus Glassbacteria bacterium GWA2_58_10</name>
    <dbReference type="NCBI Taxonomy" id="1817865"/>
    <lineage>
        <taxon>Bacteria</taxon>
        <taxon>Candidatus Glassiibacteriota</taxon>
    </lineage>
</organism>
<evidence type="ECO:0000256" key="2">
    <source>
        <dbReference type="ARBA" id="ARBA00022803"/>
    </source>
</evidence>
<dbReference type="Proteomes" id="UP000176992">
    <property type="component" value="Unassembled WGS sequence"/>
</dbReference>